<feature type="transmembrane region" description="Helical" evidence="12">
    <location>
        <begin position="7"/>
        <end position="25"/>
    </location>
</feature>
<gene>
    <name evidence="13" type="ORF">CL1_0290</name>
</gene>
<name>I3ZS17_THECF</name>
<evidence type="ECO:0000256" key="5">
    <source>
        <dbReference type="ARBA" id="ARBA00022475"/>
    </source>
</evidence>
<feature type="transmembrane region" description="Helical" evidence="12">
    <location>
        <begin position="115"/>
        <end position="136"/>
    </location>
</feature>
<dbReference type="GO" id="GO:0005886">
    <property type="term" value="C:plasma membrane"/>
    <property type="evidence" value="ECO:0007669"/>
    <property type="project" value="UniProtKB-SubCell"/>
</dbReference>
<keyword evidence="7" id="KW-0378">Hydrolase</keyword>
<feature type="transmembrane region" description="Helical" evidence="12">
    <location>
        <begin position="190"/>
        <end position="210"/>
    </location>
</feature>
<evidence type="ECO:0000256" key="4">
    <source>
        <dbReference type="ARBA" id="ARBA00021581"/>
    </source>
</evidence>
<evidence type="ECO:0000256" key="1">
    <source>
        <dbReference type="ARBA" id="ARBA00004651"/>
    </source>
</evidence>
<sequence>MVSPVDYVAPLISGIVIALTSWLPVGLEGQVIGSILDSVTPDHSSYLVPAYLGTTFAVFFYFRDYIALGSGNALRKRFDSDMLYFVYASLFTLLIGYPLLRTFSNEISPAGSDMVNALVGLLLVLLGLFTGEKVPFEKVAGIMREREDEATLVDSVLSGVAQGVAVVGGLSRSGLVMLGLASTGVSLKKALELSFLVAPVYIVLKLAFVGNGEPGLSVAFFFTAFLSAFAVSIITMKLLIKLAEDTDRRTFLVLFGLIAIAVYLMGVIA</sequence>
<dbReference type="GeneID" id="13038947"/>
<keyword evidence="8 12" id="KW-1133">Transmembrane helix</keyword>
<dbReference type="AlphaFoldDB" id="I3ZS17"/>
<evidence type="ECO:0000313" key="13">
    <source>
        <dbReference type="EMBL" id="AFL94501.1"/>
    </source>
</evidence>
<dbReference type="GO" id="GO:0050380">
    <property type="term" value="F:undecaprenyl-diphosphatase activity"/>
    <property type="evidence" value="ECO:0007669"/>
    <property type="project" value="UniProtKB-EC"/>
</dbReference>
<comment type="similarity">
    <text evidence="2">Belongs to the UppP family.</text>
</comment>
<dbReference type="STRING" id="163003.CL1_0290"/>
<evidence type="ECO:0000256" key="7">
    <source>
        <dbReference type="ARBA" id="ARBA00022801"/>
    </source>
</evidence>
<dbReference type="EMBL" id="CP003651">
    <property type="protein sequence ID" value="AFL94501.1"/>
    <property type="molecule type" value="Genomic_DNA"/>
</dbReference>
<evidence type="ECO:0000256" key="2">
    <source>
        <dbReference type="ARBA" id="ARBA00010621"/>
    </source>
</evidence>
<comment type="catalytic activity">
    <reaction evidence="11">
        <text>di-trans,octa-cis-undecaprenyl diphosphate + H2O = di-trans,octa-cis-undecaprenyl phosphate + phosphate + H(+)</text>
        <dbReference type="Rhea" id="RHEA:28094"/>
        <dbReference type="ChEBI" id="CHEBI:15377"/>
        <dbReference type="ChEBI" id="CHEBI:15378"/>
        <dbReference type="ChEBI" id="CHEBI:43474"/>
        <dbReference type="ChEBI" id="CHEBI:58405"/>
        <dbReference type="ChEBI" id="CHEBI:60392"/>
        <dbReference type="EC" id="3.6.1.27"/>
    </reaction>
</comment>
<reference evidence="13 14" key="1">
    <citation type="journal article" date="2012" name="J. Bacteriol.">
        <title>Complete Genome Sequence of the Hyperthermophilic Archaeon Thermococcus sp. Strain CL1, Isolated from a Paralvinella sp. Polychaete Worm Collected from a Hydrothermal Vent.</title>
        <authorList>
            <person name="Jung J.H."/>
            <person name="Holden J.F."/>
            <person name="Seo D.H."/>
            <person name="Park K.H."/>
            <person name="Shin H."/>
            <person name="Ryu S."/>
            <person name="Lee J.H."/>
            <person name="Park C.S."/>
        </authorList>
    </citation>
    <scope>NUCLEOTIDE SEQUENCE [LARGE SCALE GENOMIC DNA]</scope>
    <source>
        <strain evidence="14">DSM 27260 / KACC 17922 / CL1</strain>
    </source>
</reference>
<dbReference type="KEGG" id="thm:CL1_0290"/>
<feature type="transmembrane region" description="Helical" evidence="12">
    <location>
        <begin position="82"/>
        <end position="100"/>
    </location>
</feature>
<dbReference type="EC" id="3.6.1.27" evidence="3"/>
<accession>I3ZS17</accession>
<evidence type="ECO:0000256" key="3">
    <source>
        <dbReference type="ARBA" id="ARBA00012374"/>
    </source>
</evidence>
<feature type="transmembrane region" description="Helical" evidence="12">
    <location>
        <begin position="216"/>
        <end position="239"/>
    </location>
</feature>
<evidence type="ECO:0000256" key="8">
    <source>
        <dbReference type="ARBA" id="ARBA00022989"/>
    </source>
</evidence>
<keyword evidence="9 12" id="KW-0472">Membrane</keyword>
<dbReference type="Proteomes" id="UP000006064">
    <property type="component" value="Chromosome"/>
</dbReference>
<evidence type="ECO:0000256" key="10">
    <source>
        <dbReference type="ARBA" id="ARBA00032707"/>
    </source>
</evidence>
<dbReference type="Pfam" id="PF02673">
    <property type="entry name" value="BacA"/>
    <property type="match status" value="1"/>
</dbReference>
<dbReference type="InterPro" id="IPR003824">
    <property type="entry name" value="UppP"/>
</dbReference>
<dbReference type="OrthoDB" id="65864at2157"/>
<protein>
    <recommendedName>
        <fullName evidence="4">Undecaprenyl-diphosphatase</fullName>
        <ecNumber evidence="3">3.6.1.27</ecNumber>
    </recommendedName>
    <alternativeName>
        <fullName evidence="10">Undecaprenyl pyrophosphate phosphatase</fullName>
    </alternativeName>
</protein>
<evidence type="ECO:0000256" key="9">
    <source>
        <dbReference type="ARBA" id="ARBA00023136"/>
    </source>
</evidence>
<keyword evidence="14" id="KW-1185">Reference proteome</keyword>
<comment type="subcellular location">
    <subcellularLocation>
        <location evidence="1">Cell membrane</location>
        <topology evidence="1">Multi-pass membrane protein</topology>
    </subcellularLocation>
</comment>
<feature type="transmembrane region" description="Helical" evidence="12">
    <location>
        <begin position="45"/>
        <end position="62"/>
    </location>
</feature>
<feature type="transmembrane region" description="Helical" evidence="12">
    <location>
        <begin position="251"/>
        <end position="268"/>
    </location>
</feature>
<dbReference type="RefSeq" id="WP_014788142.1">
    <property type="nucleotide sequence ID" value="NC_018015.1"/>
</dbReference>
<dbReference type="PANTHER" id="PTHR30622">
    <property type="entry name" value="UNDECAPRENYL-DIPHOSPHATASE"/>
    <property type="match status" value="1"/>
</dbReference>
<evidence type="ECO:0000256" key="12">
    <source>
        <dbReference type="SAM" id="Phobius"/>
    </source>
</evidence>
<keyword evidence="6 12" id="KW-0812">Transmembrane</keyword>
<evidence type="ECO:0000256" key="6">
    <source>
        <dbReference type="ARBA" id="ARBA00022692"/>
    </source>
</evidence>
<proteinExistence type="inferred from homology"/>
<organism evidence="13 14">
    <name type="scientific">Thermococcus cleftensis (strain DSM 27260 / KACC 17922 / CL1)</name>
    <dbReference type="NCBI Taxonomy" id="163003"/>
    <lineage>
        <taxon>Archaea</taxon>
        <taxon>Methanobacteriati</taxon>
        <taxon>Methanobacteriota</taxon>
        <taxon>Thermococci</taxon>
        <taxon>Thermococcales</taxon>
        <taxon>Thermococcaceae</taxon>
        <taxon>Thermococcus</taxon>
    </lineage>
</organism>
<evidence type="ECO:0000256" key="11">
    <source>
        <dbReference type="ARBA" id="ARBA00047594"/>
    </source>
</evidence>
<evidence type="ECO:0000313" key="14">
    <source>
        <dbReference type="Proteomes" id="UP000006064"/>
    </source>
</evidence>
<dbReference type="HOGENOM" id="CLU_1080187_0_0_2"/>
<dbReference type="PANTHER" id="PTHR30622:SF2">
    <property type="entry name" value="UNDECAPRENYL-DIPHOSPHATASE"/>
    <property type="match status" value="1"/>
</dbReference>
<keyword evidence="5" id="KW-1003">Cell membrane</keyword>